<dbReference type="InterPro" id="IPR046345">
    <property type="entry name" value="TraB_PrgY-like"/>
</dbReference>
<dbReference type="CDD" id="cd04009">
    <property type="entry name" value="C2B_Munc13-like"/>
    <property type="match status" value="1"/>
</dbReference>
<keyword evidence="6" id="KW-0963">Cytoplasm</keyword>
<dbReference type="Pfam" id="PF06292">
    <property type="entry name" value="MUN"/>
    <property type="match status" value="1"/>
</dbReference>
<dbReference type="PhylomeDB" id="A0A1B0G330"/>
<evidence type="ECO:0000313" key="13">
    <source>
        <dbReference type="Proteomes" id="UP000092444"/>
    </source>
</evidence>
<feature type="region of interest" description="Disordered" evidence="8">
    <location>
        <begin position="726"/>
        <end position="751"/>
    </location>
</feature>
<dbReference type="STRING" id="37546.A0A1B0G330"/>
<dbReference type="InterPro" id="IPR014770">
    <property type="entry name" value="Munc13_1"/>
</dbReference>
<dbReference type="PROSITE" id="PS51259">
    <property type="entry name" value="MHD2"/>
    <property type="match status" value="1"/>
</dbReference>
<dbReference type="PANTHER" id="PTHR45999">
    <property type="entry name" value="UNC-13-4A, ISOFORM B"/>
    <property type="match status" value="1"/>
</dbReference>
<reference evidence="12" key="1">
    <citation type="submission" date="2020-05" db="UniProtKB">
        <authorList>
            <consortium name="EnsemblMetazoa"/>
        </authorList>
    </citation>
    <scope>IDENTIFICATION</scope>
    <source>
        <strain evidence="12">Yale</strain>
    </source>
</reference>
<dbReference type="Gene3D" id="2.60.40.150">
    <property type="entry name" value="C2 domain"/>
    <property type="match status" value="2"/>
</dbReference>
<dbReference type="GO" id="GO:0055037">
    <property type="term" value="C:recycling endosome"/>
    <property type="evidence" value="ECO:0007669"/>
    <property type="project" value="UniProtKB-SubCell"/>
</dbReference>
<comment type="similarity">
    <text evidence="4">Belongs to the unc-13 family.</text>
</comment>
<feature type="compositionally biased region" description="Basic and acidic residues" evidence="8">
    <location>
        <begin position="799"/>
        <end position="812"/>
    </location>
</feature>
<dbReference type="Gene3D" id="1.10.357.50">
    <property type="match status" value="1"/>
</dbReference>
<dbReference type="Pfam" id="PF00168">
    <property type="entry name" value="C2"/>
    <property type="match status" value="3"/>
</dbReference>
<dbReference type="CDD" id="cd14726">
    <property type="entry name" value="TraB_PrgY-like"/>
    <property type="match status" value="1"/>
</dbReference>
<dbReference type="InterPro" id="IPR035892">
    <property type="entry name" value="C2_domain_sf"/>
</dbReference>
<organism evidence="12 13">
    <name type="scientific">Glossina morsitans morsitans</name>
    <name type="common">Savannah tsetse fly</name>
    <dbReference type="NCBI Taxonomy" id="37546"/>
    <lineage>
        <taxon>Eukaryota</taxon>
        <taxon>Metazoa</taxon>
        <taxon>Ecdysozoa</taxon>
        <taxon>Arthropoda</taxon>
        <taxon>Hexapoda</taxon>
        <taxon>Insecta</taxon>
        <taxon>Pterygota</taxon>
        <taxon>Neoptera</taxon>
        <taxon>Endopterygota</taxon>
        <taxon>Diptera</taxon>
        <taxon>Brachycera</taxon>
        <taxon>Muscomorpha</taxon>
        <taxon>Hippoboscoidea</taxon>
        <taxon>Glossinidae</taxon>
        <taxon>Glossina</taxon>
    </lineage>
</organism>
<dbReference type="InterPro" id="IPR010439">
    <property type="entry name" value="MUN_dom"/>
</dbReference>
<feature type="compositionally biased region" description="Polar residues" evidence="8">
    <location>
        <begin position="600"/>
        <end position="613"/>
    </location>
</feature>
<keyword evidence="7" id="KW-0967">Endosome</keyword>
<feature type="region of interest" description="Disordered" evidence="8">
    <location>
        <begin position="192"/>
        <end position="211"/>
    </location>
</feature>
<comment type="subcellular location">
    <subcellularLocation>
        <location evidence="2">Cytoplasm</location>
    </subcellularLocation>
    <subcellularLocation>
        <location evidence="3">Late endosome</location>
    </subcellularLocation>
    <subcellularLocation>
        <location evidence="1">Recycling endosome</location>
    </subcellularLocation>
</comment>
<evidence type="ECO:0000256" key="5">
    <source>
        <dbReference type="ARBA" id="ARBA00022483"/>
    </source>
</evidence>
<evidence type="ECO:0000256" key="7">
    <source>
        <dbReference type="ARBA" id="ARBA00022753"/>
    </source>
</evidence>
<dbReference type="PROSITE" id="PS51258">
    <property type="entry name" value="MHD1"/>
    <property type="match status" value="1"/>
</dbReference>
<dbReference type="PANTHER" id="PTHR45999:SF4">
    <property type="entry name" value="UNC-13-4A, ISOFORM B"/>
    <property type="match status" value="1"/>
</dbReference>
<evidence type="ECO:0000256" key="2">
    <source>
        <dbReference type="ARBA" id="ARBA00004496"/>
    </source>
</evidence>
<evidence type="ECO:0000256" key="4">
    <source>
        <dbReference type="ARBA" id="ARBA00005823"/>
    </source>
</evidence>
<dbReference type="InterPro" id="IPR014772">
    <property type="entry name" value="Munc13_dom-2"/>
</dbReference>
<dbReference type="SUPFAM" id="SSF49562">
    <property type="entry name" value="C2 domain (Calcium/lipid-binding domain, CaLB)"/>
    <property type="match status" value="2"/>
</dbReference>
<dbReference type="PROSITE" id="PS50004">
    <property type="entry name" value="C2"/>
    <property type="match status" value="2"/>
</dbReference>
<feature type="domain" description="MHD2" evidence="11">
    <location>
        <begin position="1616"/>
        <end position="1726"/>
    </location>
</feature>
<proteinExistence type="inferred from homology"/>
<feature type="domain" description="MHD1" evidence="10">
    <location>
        <begin position="1395"/>
        <end position="1519"/>
    </location>
</feature>
<dbReference type="EMBL" id="CCAG010009843">
    <property type="status" value="NOT_ANNOTATED_CDS"/>
    <property type="molecule type" value="Genomic_DNA"/>
</dbReference>
<keyword evidence="13" id="KW-1185">Reference proteome</keyword>
<dbReference type="GO" id="GO:0006887">
    <property type="term" value="P:exocytosis"/>
    <property type="evidence" value="ECO:0007669"/>
    <property type="project" value="UniProtKB-KW"/>
</dbReference>
<evidence type="ECO:0000313" key="12">
    <source>
        <dbReference type="EnsemblMetazoa" id="GMOY007732-PA"/>
    </source>
</evidence>
<dbReference type="CDD" id="cd08676">
    <property type="entry name" value="C2A_Munc13-like"/>
    <property type="match status" value="1"/>
</dbReference>
<dbReference type="SMART" id="SM00239">
    <property type="entry name" value="C2"/>
    <property type="match status" value="2"/>
</dbReference>
<dbReference type="InterPro" id="IPR052095">
    <property type="entry name" value="UNC-13_domain"/>
</dbReference>
<sequence length="1914" mass="214807">MDSDGTKFLSLNLEESVSSSAKFCSIKTSSISITAMNLRSPLDAKASLSNETVPCITLTRCPDDVHLRSMYRNVKLIQSESTDASISQDDTDSASDFHLKNMNVSVKFSKSESTDTVTSRERIDSNSQLTAKMMMLKTNHPKISILKINKNACADEDIVNSVSSSDEEFDSNAIQRQILIRGETDFAIGTKRSPRRKAAASASNKTWRTSESSLESRIRKLKLTNAGNFSDQSLTPTSVGNLSLVSNNSFQPETKRSLTVYETVEEFEANLPSTVRILNTPFGSKVYLIGTIHFSEESQDDVSFVIRNVRPDVVMVELCPSRMPILNMDEESLLEDATSLNLVKIRSIFQTYGWISGLFFMLLLQMSAHIAKDLGTAPGGEFRRALKEIQNLPGCMLHLGDRPIRITLYRALHALSFWQTIKLVWRLTGGRMPNMDELEDCKQQDLLEKVTKEMAGDFPGFSNVFIRERDLFLCHSLQLAALPQSTNDDANSPRPVRVVGIVGVGHINGISEMWGHVDPQQIPTILEIPQKRFSTRFCKYVTIYGLISLAVFGMYKLVRPSRKLSADVVTYVNMSFLSSMQQYVTSSISSLGLGNRRFSLSRQESTEQPQNVNTTTTSSFTPIPTPHIQSLGGTASGGSSSSSIFSVVAPSVASGSGISNYPAGGVVIGNPNATNPLLGYPKVIPTPGTPVLNVLPPLLPPAPASANSTPLSQRRQSRALECLVPPRTGSFRQRNSPLHQTDPPPRPPLAFCKRRLSWPEVDPRSNSGVQETDGSYFENFTSLGWKRENRRMSATRAAEARAEANPENERDIPVPSNEESLDIQEEKEKLYVDVLNAIVNTVGAPAPGGQYTHYKDEMYLHAQRAFGINPDRHYRLLHATEEKPKVIVLTVVVIEAEGLEAKDANGFSDPYCMLGIQPDGGPPVSPLPLPPTPRALSADMSGFDNNATDSPPHRKHSFRLSFKRREGARREQRDSLGGPVPAKFICATSIKPHTLNPKWNEKFKFDIDEINTDTFHLDIWDHDDESCVLDAVSRLNEVRGVRGLGRFFKQVCQSARQGSQDDFLGSVNIPIADIPSTGLECWFKLEARSHRSTVQGRIRLKLWLSTRDGQSSDLGDGIGERDNSAEVNKIEQLHMVFMQHEIATHEPSWTWNGELPGPALTILHQMAVQADLLDLHCVIARFVAAAKLNRNTPLDPKFMHRLLTEVEKQWNSSCPEQLTRDLEQWLAEAMNGFVERSLNQIRRHRDIFPALHPPSLIRLEFLLRCLGLLGSMRAFRVVCPFNKGVRGEVVNALRKGSITWGQNILRDGQTSPNPLAHFVTILTADIQVGQSYYHSLFDNTNGIQYFTIIYKQFDAMIGDEVYSRMESGQVPGVRLNLAHYTVLEGESDSIDVKPFDLFLALQEFSQLKRFLSAQPQPPEKPLALAQYHLWFIPTFERWMMVSKAKALQRIRAAIRVDAICEGDRVVRYSSSSVDTASVLVNIREFWKNMMWPDEETGIMLESQLVDVVCATAMHYCDLIHTALADSGYYEQQGPFRCSDDMCVTVNNLEYVRCSLAGFRSDENPLEEIADNLLETSLAHMENRCERILSKLAPLMQTSLQKAVFHLAWSPDSLPANQAIVPLLEYLDSHLGALNSALLPKNFNRALRFIWKTVLSEMSRQMETGDESEKPSNFHKRLYEALQLLVDFFHAESQGLSMECLHSDDFWRIEQRLQFHKTETLRLIDMFYMNRLREQIMANLPGPYGAVVVRAYFNHDSLCVEVLHARDIVPLDPNGFSDPFVIIELFPRRVFAHCLEQQTNVHKRTLNPIFDECFEFSVTLEQCQTEGAMICFTVMDHDVLTANDFGGEAFLALGTIPGVADYSSSVENFHGLKQIELPLMQQRDKNNPILQILELRVNDKLAQDFVRKQKARSIQ</sequence>
<evidence type="ECO:0000259" key="10">
    <source>
        <dbReference type="PROSITE" id="PS51258"/>
    </source>
</evidence>
<evidence type="ECO:0000256" key="3">
    <source>
        <dbReference type="ARBA" id="ARBA00004603"/>
    </source>
</evidence>
<keyword evidence="5" id="KW-0268">Exocytosis</keyword>
<feature type="compositionally biased region" description="Pro residues" evidence="8">
    <location>
        <begin position="922"/>
        <end position="933"/>
    </location>
</feature>
<feature type="domain" description="C2" evidence="9">
    <location>
        <begin position="869"/>
        <end position="1083"/>
    </location>
</feature>
<feature type="domain" description="C2" evidence="9">
    <location>
        <begin position="1738"/>
        <end position="1865"/>
    </location>
</feature>
<dbReference type="InterPro" id="IPR000008">
    <property type="entry name" value="C2_dom"/>
</dbReference>
<evidence type="ECO:0000256" key="8">
    <source>
        <dbReference type="SAM" id="MobiDB-lite"/>
    </source>
</evidence>
<dbReference type="EnsemblMetazoa" id="GMOY007732-RA">
    <property type="protein sequence ID" value="GMOY007732-PA"/>
    <property type="gene ID" value="GMOY007732"/>
</dbReference>
<feature type="region of interest" description="Disordered" evidence="8">
    <location>
        <begin position="799"/>
        <end position="822"/>
    </location>
</feature>
<name>A0A1B0G330_GLOMM</name>
<dbReference type="Proteomes" id="UP000092444">
    <property type="component" value="Unassembled WGS sequence"/>
</dbReference>
<dbReference type="VEuPathDB" id="VectorBase:GMOY007732"/>
<dbReference type="Pfam" id="PF01963">
    <property type="entry name" value="TraB_PrgY_gumN"/>
    <property type="match status" value="1"/>
</dbReference>
<dbReference type="GO" id="GO:0005770">
    <property type="term" value="C:late endosome"/>
    <property type="evidence" value="ECO:0007669"/>
    <property type="project" value="UniProtKB-SubCell"/>
</dbReference>
<evidence type="ECO:0000259" key="9">
    <source>
        <dbReference type="PROSITE" id="PS50004"/>
    </source>
</evidence>
<dbReference type="GO" id="GO:0099503">
    <property type="term" value="C:secretory vesicle"/>
    <property type="evidence" value="ECO:0007669"/>
    <property type="project" value="TreeGrafter"/>
</dbReference>
<protein>
    <submittedName>
        <fullName evidence="12">Uncharacterized protein</fullName>
    </submittedName>
</protein>
<evidence type="ECO:0000259" key="11">
    <source>
        <dbReference type="PROSITE" id="PS51259"/>
    </source>
</evidence>
<feature type="region of interest" description="Disordered" evidence="8">
    <location>
        <begin position="600"/>
        <end position="635"/>
    </location>
</feature>
<dbReference type="InterPro" id="IPR002816">
    <property type="entry name" value="TraB/PrgY/GumN_fam"/>
</dbReference>
<accession>A0A1B0G330</accession>
<feature type="compositionally biased region" description="Polar residues" evidence="8">
    <location>
        <begin position="730"/>
        <end position="739"/>
    </location>
</feature>
<evidence type="ECO:0000256" key="1">
    <source>
        <dbReference type="ARBA" id="ARBA00004172"/>
    </source>
</evidence>
<feature type="region of interest" description="Disordered" evidence="8">
    <location>
        <begin position="922"/>
        <end position="957"/>
    </location>
</feature>
<evidence type="ECO:0000256" key="6">
    <source>
        <dbReference type="ARBA" id="ARBA00022490"/>
    </source>
</evidence>